<dbReference type="GO" id="GO:0042797">
    <property type="term" value="P:tRNA transcription by RNA polymerase III"/>
    <property type="evidence" value="ECO:0007669"/>
    <property type="project" value="TreeGrafter"/>
</dbReference>
<dbReference type="GO" id="GO:0003677">
    <property type="term" value="F:DNA binding"/>
    <property type="evidence" value="ECO:0007669"/>
    <property type="project" value="InterPro"/>
</dbReference>
<evidence type="ECO:0000256" key="1">
    <source>
        <dbReference type="ARBA" id="ARBA00022478"/>
    </source>
</evidence>
<dbReference type="GO" id="GO:0006366">
    <property type="term" value="P:transcription by RNA polymerase II"/>
    <property type="evidence" value="ECO:0007669"/>
    <property type="project" value="TreeGrafter"/>
</dbReference>
<evidence type="ECO:0000313" key="3">
    <source>
        <dbReference type="EMBL" id="KAI3910852.1"/>
    </source>
</evidence>
<dbReference type="Proteomes" id="UP001202328">
    <property type="component" value="Unassembled WGS sequence"/>
</dbReference>
<accession>A0AAD4XGL8</accession>
<evidence type="ECO:0000313" key="4">
    <source>
        <dbReference type="Proteomes" id="UP001202328"/>
    </source>
</evidence>
<evidence type="ECO:0008006" key="5">
    <source>
        <dbReference type="Google" id="ProtNLM"/>
    </source>
</evidence>
<sequence length="152" mass="17590">MSKLKKEFCESIGRLILDQSITRVQNLEMKGAMLHSPAQFRMKSGNLMLSIWLAQCGRRDFQVHPLEDYCFCSVAHPIAQPKIAMKKLRERRIPFTVHRYLPDGSYEDWGVDELIVEDSWKRQVGGGKNGATLEDILIYNFLYRTPNNCALR</sequence>
<protein>
    <recommendedName>
        <fullName evidence="5">DNA-directed RNA polymerase</fullName>
    </recommendedName>
</protein>
<gene>
    <name evidence="3" type="ORF">MKW98_022539</name>
</gene>
<dbReference type="InterPro" id="IPR036161">
    <property type="entry name" value="RPB6/omega-like_sf"/>
</dbReference>
<dbReference type="SUPFAM" id="SSF63562">
    <property type="entry name" value="RPB6/omega subunit-like"/>
    <property type="match status" value="1"/>
</dbReference>
<keyword evidence="1" id="KW-0240">DNA-directed RNA polymerase</keyword>
<dbReference type="PANTHER" id="PTHR47227:SF5">
    <property type="entry name" value="DNA-DIRECTED RNA POLYMERASES I, II, AND III SUBUNIT RPABC2"/>
    <property type="match status" value="1"/>
</dbReference>
<name>A0AAD4XGL8_9MAGN</name>
<proteinExistence type="predicted"/>
<keyword evidence="2" id="KW-0804">Transcription</keyword>
<dbReference type="Gene3D" id="3.90.940.10">
    <property type="match status" value="1"/>
</dbReference>
<dbReference type="GO" id="GO:0003899">
    <property type="term" value="F:DNA-directed RNA polymerase activity"/>
    <property type="evidence" value="ECO:0007669"/>
    <property type="project" value="InterPro"/>
</dbReference>
<reference evidence="3" key="1">
    <citation type="submission" date="2022-04" db="EMBL/GenBank/DDBJ databases">
        <title>A functionally conserved STORR gene fusion in Papaver species that diverged 16.8 million years ago.</title>
        <authorList>
            <person name="Catania T."/>
        </authorList>
    </citation>
    <scope>NUCLEOTIDE SEQUENCE</scope>
    <source>
        <strain evidence="3">S-188037</strain>
    </source>
</reference>
<dbReference type="GO" id="GO:0005736">
    <property type="term" value="C:RNA polymerase I complex"/>
    <property type="evidence" value="ECO:0007669"/>
    <property type="project" value="TreeGrafter"/>
</dbReference>
<organism evidence="3 4">
    <name type="scientific">Papaver atlanticum</name>
    <dbReference type="NCBI Taxonomy" id="357466"/>
    <lineage>
        <taxon>Eukaryota</taxon>
        <taxon>Viridiplantae</taxon>
        <taxon>Streptophyta</taxon>
        <taxon>Embryophyta</taxon>
        <taxon>Tracheophyta</taxon>
        <taxon>Spermatophyta</taxon>
        <taxon>Magnoliopsida</taxon>
        <taxon>Ranunculales</taxon>
        <taxon>Papaveraceae</taxon>
        <taxon>Papaveroideae</taxon>
        <taxon>Papaver</taxon>
    </lineage>
</organism>
<dbReference type="AlphaFoldDB" id="A0AAD4XGL8"/>
<dbReference type="GO" id="GO:0005666">
    <property type="term" value="C:RNA polymerase III complex"/>
    <property type="evidence" value="ECO:0007669"/>
    <property type="project" value="TreeGrafter"/>
</dbReference>
<keyword evidence="4" id="KW-1185">Reference proteome</keyword>
<dbReference type="GO" id="GO:0006360">
    <property type="term" value="P:transcription by RNA polymerase I"/>
    <property type="evidence" value="ECO:0007669"/>
    <property type="project" value="TreeGrafter"/>
</dbReference>
<evidence type="ECO:0000256" key="2">
    <source>
        <dbReference type="ARBA" id="ARBA00023163"/>
    </source>
</evidence>
<comment type="caution">
    <text evidence="3">The sequence shown here is derived from an EMBL/GenBank/DDBJ whole genome shotgun (WGS) entry which is preliminary data.</text>
</comment>
<dbReference type="EMBL" id="JAJJMB010010087">
    <property type="protein sequence ID" value="KAI3910852.1"/>
    <property type="molecule type" value="Genomic_DNA"/>
</dbReference>
<dbReference type="PANTHER" id="PTHR47227">
    <property type="entry name" value="DNA-DIRECTED RNA POLYMERASE SUBUNIT K"/>
    <property type="match status" value="1"/>
</dbReference>
<dbReference type="GO" id="GO:0005665">
    <property type="term" value="C:RNA polymerase II, core complex"/>
    <property type="evidence" value="ECO:0007669"/>
    <property type="project" value="TreeGrafter"/>
</dbReference>